<evidence type="ECO:0000313" key="1">
    <source>
        <dbReference type="EMBL" id="ARF11241.1"/>
    </source>
</evidence>
<sequence>MNLQPINWKTKIPLVVDDNGNLFYFTHKMKNKTYCDVAKNGLPYNWDLIDEKIEKKYLEDRGIPFELIIVQASDEISEYDTIGESYHKHSSVSLPEKYDNIIDQQYIIKMNDNLVKPFCKNHKQRHSKKQCSKSRYFERKHKTLDIERYKNADLLSFDIDNNSENNIMIDEECDERDERNERNERNELLNCECYECTGEYFSPYNCMCDEKICDWATKCEFCGMVFCYMGGPCCMR</sequence>
<protein>
    <submittedName>
        <fullName evidence="1">Uncharacterized protein</fullName>
    </submittedName>
</protein>
<accession>A0A1V0SHV0</accession>
<name>A0A1V0SHV0_9VIRU</name>
<proteinExistence type="predicted"/>
<gene>
    <name evidence="1" type="ORF">Klosneuvirus_1_98</name>
</gene>
<organism evidence="1">
    <name type="scientific">Klosneuvirus KNV1</name>
    <dbReference type="NCBI Taxonomy" id="1977640"/>
    <lineage>
        <taxon>Viruses</taxon>
        <taxon>Varidnaviria</taxon>
        <taxon>Bamfordvirae</taxon>
        <taxon>Nucleocytoviricota</taxon>
        <taxon>Megaviricetes</taxon>
        <taxon>Imitervirales</taxon>
        <taxon>Mimiviridae</taxon>
        <taxon>Klosneuvirinae</taxon>
        <taxon>Klosneuvirus</taxon>
    </lineage>
</organism>
<dbReference type="EMBL" id="KY684108">
    <property type="protein sequence ID" value="ARF11241.1"/>
    <property type="molecule type" value="Genomic_DNA"/>
</dbReference>
<reference evidence="1" key="1">
    <citation type="journal article" date="2017" name="Science">
        <title>Giant viruses with an expanded complement of translation system components.</title>
        <authorList>
            <person name="Schulz F."/>
            <person name="Yutin N."/>
            <person name="Ivanova N.N."/>
            <person name="Ortega D.R."/>
            <person name="Lee T.K."/>
            <person name="Vierheilig J."/>
            <person name="Daims H."/>
            <person name="Horn M."/>
            <person name="Wagner M."/>
            <person name="Jensen G.J."/>
            <person name="Kyrpides N.C."/>
            <person name="Koonin E.V."/>
            <person name="Woyke T."/>
        </authorList>
    </citation>
    <scope>NUCLEOTIDE SEQUENCE</scope>
    <source>
        <strain evidence="1">KNV1</strain>
    </source>
</reference>